<dbReference type="InterPro" id="IPR013783">
    <property type="entry name" value="Ig-like_fold"/>
</dbReference>
<dbReference type="Gene3D" id="2.60.40.10">
    <property type="entry name" value="Immunoglobulins"/>
    <property type="match status" value="1"/>
</dbReference>
<dbReference type="GO" id="GO:0005980">
    <property type="term" value="P:glycogen catabolic process"/>
    <property type="evidence" value="ECO:0007669"/>
    <property type="project" value="InterPro"/>
</dbReference>
<organism evidence="7 8">
    <name type="scientific">Pelobacter propionicus (strain DSM 2379 / NBRC 103807 / OttBd1)</name>
    <dbReference type="NCBI Taxonomy" id="338966"/>
    <lineage>
        <taxon>Bacteria</taxon>
        <taxon>Pseudomonadati</taxon>
        <taxon>Thermodesulfobacteriota</taxon>
        <taxon>Desulfuromonadia</taxon>
        <taxon>Desulfuromonadales</taxon>
        <taxon>Desulfuromonadaceae</taxon>
        <taxon>Pelobacter</taxon>
    </lineage>
</organism>
<dbReference type="InterPro" id="IPR013780">
    <property type="entry name" value="Glyco_hydro_b"/>
</dbReference>
<dbReference type="PANTHER" id="PTHR43002">
    <property type="entry name" value="GLYCOGEN DEBRANCHING ENZYME"/>
    <property type="match status" value="1"/>
</dbReference>
<evidence type="ECO:0000256" key="3">
    <source>
        <dbReference type="ARBA" id="ARBA00022946"/>
    </source>
</evidence>
<dbReference type="SUPFAM" id="SSF51011">
    <property type="entry name" value="Glycosyl hydrolase domain"/>
    <property type="match status" value="1"/>
</dbReference>
<evidence type="ECO:0000313" key="7">
    <source>
        <dbReference type="EMBL" id="ABK98053.1"/>
    </source>
</evidence>
<evidence type="ECO:0000313" key="8">
    <source>
        <dbReference type="Proteomes" id="UP000006732"/>
    </source>
</evidence>
<dbReference type="CDD" id="cd02856">
    <property type="entry name" value="E_set_GDE_Isoamylase_N"/>
    <property type="match status" value="1"/>
</dbReference>
<gene>
    <name evidence="7" type="ordered locus">Ppro_0419</name>
</gene>
<reference evidence="7 8" key="1">
    <citation type="submission" date="2006-10" db="EMBL/GenBank/DDBJ databases">
        <title>Complete sequence of chromosome of Pelobacter propionicus DSM 2379.</title>
        <authorList>
            <consortium name="US DOE Joint Genome Institute"/>
            <person name="Copeland A."/>
            <person name="Lucas S."/>
            <person name="Lapidus A."/>
            <person name="Barry K."/>
            <person name="Detter J.C."/>
            <person name="Glavina del Rio T."/>
            <person name="Hammon N."/>
            <person name="Israni S."/>
            <person name="Dalin E."/>
            <person name="Tice H."/>
            <person name="Pitluck S."/>
            <person name="Saunders E."/>
            <person name="Brettin T."/>
            <person name="Bruce D."/>
            <person name="Han C."/>
            <person name="Tapia R."/>
            <person name="Schmutz J."/>
            <person name="Larimer F."/>
            <person name="Land M."/>
            <person name="Hauser L."/>
            <person name="Kyrpides N."/>
            <person name="Kim E."/>
            <person name="Lovley D."/>
            <person name="Richardson P."/>
        </authorList>
    </citation>
    <scope>NUCLEOTIDE SEQUENCE [LARGE SCALE GENOMIC DNA]</scope>
    <source>
        <strain evidence="8">DSM 2379 / NBRC 103807 / OttBd1</strain>
    </source>
</reference>
<dbReference type="SMART" id="SM00642">
    <property type="entry name" value="Aamy"/>
    <property type="match status" value="1"/>
</dbReference>
<dbReference type="HOGENOM" id="CLU_011725_1_1_7"/>
<dbReference type="KEGG" id="ppd:Ppro_0419"/>
<dbReference type="NCBIfam" id="TIGR02100">
    <property type="entry name" value="glgX_debranch"/>
    <property type="match status" value="1"/>
</dbReference>
<feature type="region of interest" description="Disordered" evidence="5">
    <location>
        <begin position="466"/>
        <end position="495"/>
    </location>
</feature>
<comment type="similarity">
    <text evidence="1">Belongs to the glycosyl hydrolase 13 family.</text>
</comment>
<evidence type="ECO:0000256" key="1">
    <source>
        <dbReference type="ARBA" id="ARBA00008061"/>
    </source>
</evidence>
<dbReference type="SUPFAM" id="SSF51445">
    <property type="entry name" value="(Trans)glycosidases"/>
    <property type="match status" value="1"/>
</dbReference>
<dbReference type="InterPro" id="IPR044505">
    <property type="entry name" value="GlgX_Isoamylase_N_E_set"/>
</dbReference>
<accession>A1AL33</accession>
<keyword evidence="8" id="KW-1185">Reference proteome</keyword>
<dbReference type="InterPro" id="IPR011837">
    <property type="entry name" value="Glycogen_debranch_GlgX"/>
</dbReference>
<feature type="compositionally biased region" description="Polar residues" evidence="5">
    <location>
        <begin position="478"/>
        <end position="494"/>
    </location>
</feature>
<dbReference type="Proteomes" id="UP000006732">
    <property type="component" value="Chromosome"/>
</dbReference>
<dbReference type="Pfam" id="PF02922">
    <property type="entry name" value="CBM_48"/>
    <property type="match status" value="1"/>
</dbReference>
<keyword evidence="4" id="KW-0326">Glycosidase</keyword>
<name>A1AL33_PELPD</name>
<evidence type="ECO:0000256" key="5">
    <source>
        <dbReference type="SAM" id="MobiDB-lite"/>
    </source>
</evidence>
<dbReference type="SUPFAM" id="SSF81296">
    <property type="entry name" value="E set domains"/>
    <property type="match status" value="1"/>
</dbReference>
<protein>
    <submittedName>
        <fullName evidence="7">Isoamylase</fullName>
    </submittedName>
</protein>
<dbReference type="Pfam" id="PF21156">
    <property type="entry name" value="ISOA1-3_C"/>
    <property type="match status" value="1"/>
</dbReference>
<keyword evidence="2" id="KW-0378">Hydrolase</keyword>
<dbReference type="OrthoDB" id="9760647at2"/>
<keyword evidence="3" id="KW-0809">Transit peptide</keyword>
<dbReference type="Gene3D" id="3.20.20.80">
    <property type="entry name" value="Glycosidases"/>
    <property type="match status" value="1"/>
</dbReference>
<sequence>MSAADTRPGRGRSHPLGATIVPGGVNFSLFSRDCSAVQLLLFDRVDDGRPARVIMLDPRKNRSYHYWHLFIPGLGPGQLYGYRVAGPRGPGGGGRFDPDKLLLDPYGRGVAVPAGYSRAAAMAPGDNCGLAMKSVVADPRGYDWEGDAPLERPFSRTLIYELHLAGFTRHPSSGVTPDKRGTYAGLVEKIPYLQQLGVTAVELLPVFQFDPQDAPPGFSNYWGYSPVSFFAPHAAYSSRQDPLGPLDEFRDMVKALHRAGIEVVLDVVFNHTAEGDQGGATICYRGLANDFYYMLEPDGISYANYSGCGNTFNANNPIARRLIIDSLHHWVREMHVDGFRFDLASILSRDEQGRPLENPPLLWDIETDPALAGIKLIAEAWDAAGLYQVGSFIGDSWKEWNGRFRDDVRSFLRGDRGTVSRFASRLLASPDIYGHEEREAEQSINFVTCHDGFTLNDLVSFNRKHNQANGEDNRDGSNENLSWNCGQEGPSSDPSVEALRNRQVKNFLAVTLLALGTPMLLMGDEVRRTQGGNNNAYCQDNETGWFDWRLLERYADVHRFARMLIAARQRRDLALEDPGLTLNQLLGQARLEWHGVRAGQPDWGDDSHSIALTAWSQSGRFAIHLMVNAWREALVFQLPPAPDVPGGCWRRWLDTSLASPDDIVALEDAPPMERACYPLPPHSLAAMLAAAPSCAV</sequence>
<evidence type="ECO:0000256" key="2">
    <source>
        <dbReference type="ARBA" id="ARBA00022801"/>
    </source>
</evidence>
<dbReference type="GO" id="GO:0019156">
    <property type="term" value="F:isoamylase activity"/>
    <property type="evidence" value="ECO:0007669"/>
    <property type="project" value="UniProtKB-ARBA"/>
</dbReference>
<dbReference type="InterPro" id="IPR004193">
    <property type="entry name" value="Glyco_hydro_13_N"/>
</dbReference>
<dbReference type="EMBL" id="CP000482">
    <property type="protein sequence ID" value="ABK98053.1"/>
    <property type="molecule type" value="Genomic_DNA"/>
</dbReference>
<dbReference type="InterPro" id="IPR014756">
    <property type="entry name" value="Ig_E-set"/>
</dbReference>
<dbReference type="GO" id="GO:0004135">
    <property type="term" value="F:amylo-alpha-1,6-glucosidase activity"/>
    <property type="evidence" value="ECO:0007669"/>
    <property type="project" value="InterPro"/>
</dbReference>
<dbReference type="InterPro" id="IPR017853">
    <property type="entry name" value="GH"/>
</dbReference>
<dbReference type="CAZy" id="GH13">
    <property type="family name" value="Glycoside Hydrolase Family 13"/>
</dbReference>
<feature type="domain" description="Glycosyl hydrolase family 13 catalytic" evidence="6">
    <location>
        <begin position="161"/>
        <end position="568"/>
    </location>
</feature>
<dbReference type="RefSeq" id="WP_011734367.1">
    <property type="nucleotide sequence ID" value="NC_008609.1"/>
</dbReference>
<dbReference type="CDD" id="cd11326">
    <property type="entry name" value="AmyAc_Glg_debranch"/>
    <property type="match status" value="1"/>
</dbReference>
<dbReference type="eggNOG" id="COG1523">
    <property type="taxonomic scope" value="Bacteria"/>
</dbReference>
<dbReference type="STRING" id="338966.Ppro_0419"/>
<proteinExistence type="inferred from homology"/>
<evidence type="ECO:0000256" key="4">
    <source>
        <dbReference type="ARBA" id="ARBA00023295"/>
    </source>
</evidence>
<dbReference type="AlphaFoldDB" id="A1AL33"/>
<evidence type="ECO:0000259" key="6">
    <source>
        <dbReference type="SMART" id="SM00642"/>
    </source>
</evidence>
<dbReference type="CAZy" id="CBM48">
    <property type="family name" value="Carbohydrate-Binding Module Family 48"/>
</dbReference>
<dbReference type="InterPro" id="IPR048650">
    <property type="entry name" value="ISOA1-3-like_C"/>
</dbReference>
<dbReference type="Gene3D" id="2.60.40.1180">
    <property type="entry name" value="Golgi alpha-mannosidase II"/>
    <property type="match status" value="1"/>
</dbReference>
<dbReference type="Pfam" id="PF00128">
    <property type="entry name" value="Alpha-amylase"/>
    <property type="match status" value="1"/>
</dbReference>
<dbReference type="InterPro" id="IPR006047">
    <property type="entry name" value="GH13_cat_dom"/>
</dbReference>